<protein>
    <submittedName>
        <fullName evidence="2">Uncharacterized protein</fullName>
    </submittedName>
</protein>
<dbReference type="Proteomes" id="UP000030854">
    <property type="component" value="Unassembled WGS sequence"/>
</dbReference>
<feature type="region of interest" description="Disordered" evidence="1">
    <location>
        <begin position="96"/>
        <end position="144"/>
    </location>
</feature>
<name>A0A0B1NX35_UNCNE</name>
<evidence type="ECO:0000256" key="1">
    <source>
        <dbReference type="SAM" id="MobiDB-lite"/>
    </source>
</evidence>
<dbReference type="HOGENOM" id="CLU_1035039_0_0_1"/>
<gene>
    <name evidence="2" type="ORF">EV44_g3972</name>
</gene>
<comment type="caution">
    <text evidence="2">The sequence shown here is derived from an EMBL/GenBank/DDBJ whole genome shotgun (WGS) entry which is preliminary data.</text>
</comment>
<dbReference type="AlphaFoldDB" id="A0A0B1NX35"/>
<keyword evidence="3" id="KW-1185">Reference proteome</keyword>
<dbReference type="STRING" id="52586.A0A0B1NX35"/>
<evidence type="ECO:0000313" key="2">
    <source>
        <dbReference type="EMBL" id="KHJ30932.1"/>
    </source>
</evidence>
<organism evidence="2 3">
    <name type="scientific">Uncinula necator</name>
    <name type="common">Grape powdery mildew</name>
    <dbReference type="NCBI Taxonomy" id="52586"/>
    <lineage>
        <taxon>Eukaryota</taxon>
        <taxon>Fungi</taxon>
        <taxon>Dikarya</taxon>
        <taxon>Ascomycota</taxon>
        <taxon>Pezizomycotina</taxon>
        <taxon>Leotiomycetes</taxon>
        <taxon>Erysiphales</taxon>
        <taxon>Erysiphaceae</taxon>
        <taxon>Erysiphe</taxon>
    </lineage>
</organism>
<dbReference type="EMBL" id="JNVN01003451">
    <property type="protein sequence ID" value="KHJ30932.1"/>
    <property type="molecule type" value="Genomic_DNA"/>
</dbReference>
<reference evidence="2 3" key="1">
    <citation type="journal article" date="2014" name="BMC Genomics">
        <title>Adaptive genomic structural variation in the grape powdery mildew pathogen, Erysiphe necator.</title>
        <authorList>
            <person name="Jones L."/>
            <person name="Riaz S."/>
            <person name="Morales-Cruz A."/>
            <person name="Amrine K.C."/>
            <person name="McGuire B."/>
            <person name="Gubler W.D."/>
            <person name="Walker M.A."/>
            <person name="Cantu D."/>
        </authorList>
    </citation>
    <scope>NUCLEOTIDE SEQUENCE [LARGE SCALE GENOMIC DNA]</scope>
    <source>
        <strain evidence="3">c</strain>
    </source>
</reference>
<sequence length="221" mass="24507">MAVKAINDTAGPDGLGSTLLVFGAYPRMTENDPPSPSISQRSAAIKKAMKEIHKWTGPFKFLGIEGETCTEELSSGLTSFRSNSVKPYYTELANNENLPLYDNNSDKFNNDTNVNDDNTPKSQHSNNHENNNRVLRQSTRKQQPTWKLRDADISILLQSPSFSESRAKEINGLLEKGVFEIIDIVSVPKGVRIYNSRFVDEVKNVGTDHACEGLCVSVSAR</sequence>
<evidence type="ECO:0000313" key="3">
    <source>
        <dbReference type="Proteomes" id="UP000030854"/>
    </source>
</evidence>
<feature type="compositionally biased region" description="Polar residues" evidence="1">
    <location>
        <begin position="132"/>
        <end position="144"/>
    </location>
</feature>
<proteinExistence type="predicted"/>
<accession>A0A0B1NX35</accession>